<dbReference type="CDD" id="cd21749">
    <property type="entry name" value="ZnB-Zn_EMF2-like"/>
    <property type="match status" value="1"/>
</dbReference>
<dbReference type="GO" id="GO:0008270">
    <property type="term" value="F:zinc ion binding"/>
    <property type="evidence" value="ECO:0007669"/>
    <property type="project" value="UniProtKB-KW"/>
</dbReference>
<evidence type="ECO:0000256" key="4">
    <source>
        <dbReference type="ARBA" id="ARBA00022833"/>
    </source>
</evidence>
<dbReference type="GO" id="GO:0031490">
    <property type="term" value="F:chromatin DNA binding"/>
    <property type="evidence" value="ECO:0007669"/>
    <property type="project" value="TreeGrafter"/>
</dbReference>
<dbReference type="CDD" id="cd21553">
    <property type="entry name" value="VEFS-box_EMF2-like"/>
    <property type="match status" value="1"/>
</dbReference>
<evidence type="ECO:0000259" key="8">
    <source>
        <dbReference type="Pfam" id="PF09733"/>
    </source>
</evidence>
<evidence type="ECO:0000313" key="12">
    <source>
        <dbReference type="Proteomes" id="UP000322667"/>
    </source>
</evidence>
<feature type="domain" description="DUF7651" evidence="10">
    <location>
        <begin position="71"/>
        <end position="252"/>
    </location>
</feature>
<name>A0A5D2K2T5_GOSTO</name>
<dbReference type="Pfam" id="PF24663">
    <property type="entry name" value="DUF7651"/>
    <property type="match status" value="1"/>
</dbReference>
<evidence type="ECO:0000256" key="7">
    <source>
        <dbReference type="SAM" id="MobiDB-lite"/>
    </source>
</evidence>
<dbReference type="EMBL" id="CM017629">
    <property type="protein sequence ID" value="TYH61465.1"/>
    <property type="molecule type" value="Genomic_DNA"/>
</dbReference>
<dbReference type="AlphaFoldDB" id="A0A5D2K2T5"/>
<evidence type="ECO:0000256" key="5">
    <source>
        <dbReference type="ARBA" id="ARBA00023015"/>
    </source>
</evidence>
<protein>
    <submittedName>
        <fullName evidence="11">Uncharacterized protein</fullName>
    </submittedName>
</protein>
<keyword evidence="3" id="KW-0863">Zinc-finger</keyword>
<sequence length="618" mass="69710">MPGIPLVARETSSYSRSTDQMCQEDSGLNLYAEEEIAAEESLSVYCKPVELYNILQRRAIRNPLFLQRCLRYKLQAKHKKRIQMTVSVPGIVNEGVLTQTVFPLYILLARLVSDVAVAEYSAVYRFRRACILTSFTGIDDSNQAQVNFILPEINKLAMEAKSGSLAILLVSFANGGCCLWGRIPLESLYLSWEKSPNLSSGQRSEMVLPVDLQFCLLKLKCSNEDKFISIQSSSNSSLVLQVIISAKEVGVKEKSAYNSYTCSGVSSSSLPHIIGLRAGNVIFNYRYYNNKLQRTEVTEDFSCPFCLVKCASFKGLRHHLPANHDLFNFEFWVTEEYQAVNVSVKTDSWRSELVADGVDPKQQTFIYYSRRRRQKGLVQNARHVHPVFLESNLPAGGCELLDKAHGGNIIQNGIMGALECAEHLPSSSNVAGVSGTAGQSYSDSEHVQSVSGNNLGPPALQFAKTRKISMERSDPRNRTFLRKRQFFHSHRAQPMAIDQVTSDRDSEDEVDDDVADFEDRRMLDDFVDVTKDEKQIMHLWNSFVRKQRVLADGHIPWACEAFSKLHGQDLVKAPALIWCWRLFMTKLWNHGLLDARTMNNCNIILQQHKKNGSDLIKG</sequence>
<evidence type="ECO:0000256" key="1">
    <source>
        <dbReference type="ARBA" id="ARBA00007416"/>
    </source>
</evidence>
<dbReference type="EMBL" id="CM017629">
    <property type="protein sequence ID" value="TYH61468.1"/>
    <property type="molecule type" value="Genomic_DNA"/>
</dbReference>
<keyword evidence="2" id="KW-0479">Metal-binding</keyword>
<keyword evidence="5" id="KW-0805">Transcription regulation</keyword>
<feature type="domain" description="Polycomb protein SUZ12-like zinc finger" evidence="9">
    <location>
        <begin position="279"/>
        <end position="347"/>
    </location>
</feature>
<evidence type="ECO:0000259" key="10">
    <source>
        <dbReference type="Pfam" id="PF24663"/>
    </source>
</evidence>
<proteinExistence type="inferred from homology"/>
<evidence type="ECO:0000256" key="3">
    <source>
        <dbReference type="ARBA" id="ARBA00022771"/>
    </source>
</evidence>
<reference evidence="11 12" key="1">
    <citation type="submission" date="2019-07" db="EMBL/GenBank/DDBJ databases">
        <title>WGS assembly of Gossypium tomentosum.</title>
        <authorList>
            <person name="Chen Z.J."/>
            <person name="Sreedasyam A."/>
            <person name="Ando A."/>
            <person name="Song Q."/>
            <person name="De L."/>
            <person name="Hulse-Kemp A."/>
            <person name="Ding M."/>
            <person name="Ye W."/>
            <person name="Kirkbride R."/>
            <person name="Jenkins J."/>
            <person name="Plott C."/>
            <person name="Lovell J."/>
            <person name="Lin Y.-M."/>
            <person name="Vaughn R."/>
            <person name="Liu B."/>
            <person name="Li W."/>
            <person name="Simpson S."/>
            <person name="Scheffler B."/>
            <person name="Saski C."/>
            <person name="Grover C."/>
            <person name="Hu G."/>
            <person name="Conover J."/>
            <person name="Carlson J."/>
            <person name="Shu S."/>
            <person name="Boston L."/>
            <person name="Williams M."/>
            <person name="Peterson D."/>
            <person name="Mcgee K."/>
            <person name="Jones D."/>
            <person name="Wendel J."/>
            <person name="Stelly D."/>
            <person name="Grimwood J."/>
            <person name="Schmutz J."/>
        </authorList>
    </citation>
    <scope>NUCLEOTIDE SEQUENCE [LARGE SCALE GENOMIC DNA]</scope>
    <source>
        <strain evidence="11">7179.01</strain>
    </source>
</reference>
<feature type="region of interest" description="Disordered" evidence="7">
    <location>
        <begin position="434"/>
        <end position="458"/>
    </location>
</feature>
<comment type="similarity">
    <text evidence="1">Belongs to the VEFS (VRN2-EMF2-FIS2-SU(Z)12) family.</text>
</comment>
<keyword evidence="12" id="KW-1185">Reference proteome</keyword>
<dbReference type="PANTHER" id="PTHR22597">
    <property type="entry name" value="POLYCOMB GROUP PROTEIN"/>
    <property type="match status" value="1"/>
</dbReference>
<dbReference type="Proteomes" id="UP000322667">
    <property type="component" value="Chromosome D07"/>
</dbReference>
<dbReference type="EMBL" id="CM017629">
    <property type="protein sequence ID" value="TYH61466.1"/>
    <property type="molecule type" value="Genomic_DNA"/>
</dbReference>
<evidence type="ECO:0000259" key="9">
    <source>
        <dbReference type="Pfam" id="PF23320"/>
    </source>
</evidence>
<evidence type="ECO:0000256" key="2">
    <source>
        <dbReference type="ARBA" id="ARBA00022723"/>
    </source>
</evidence>
<dbReference type="InterPro" id="IPR056068">
    <property type="entry name" value="EMF2-like_DUF7651"/>
</dbReference>
<organism evidence="11 12">
    <name type="scientific">Gossypium tomentosum</name>
    <name type="common">Hawaiian cotton</name>
    <name type="synonym">Gossypium sandvicense</name>
    <dbReference type="NCBI Taxonomy" id="34277"/>
    <lineage>
        <taxon>Eukaryota</taxon>
        <taxon>Viridiplantae</taxon>
        <taxon>Streptophyta</taxon>
        <taxon>Embryophyta</taxon>
        <taxon>Tracheophyta</taxon>
        <taxon>Spermatophyta</taxon>
        <taxon>Magnoliopsida</taxon>
        <taxon>eudicotyledons</taxon>
        <taxon>Gunneridae</taxon>
        <taxon>Pentapetalae</taxon>
        <taxon>rosids</taxon>
        <taxon>malvids</taxon>
        <taxon>Malvales</taxon>
        <taxon>Malvaceae</taxon>
        <taxon>Malvoideae</taxon>
        <taxon>Gossypium</taxon>
    </lineage>
</organism>
<keyword evidence="4" id="KW-0862">Zinc</keyword>
<gene>
    <name evidence="11" type="ORF">ES332_D07G054100v1</name>
</gene>
<dbReference type="GO" id="GO:0005634">
    <property type="term" value="C:nucleus"/>
    <property type="evidence" value="ECO:0007669"/>
    <property type="project" value="UniProtKB-ARBA"/>
</dbReference>
<dbReference type="Pfam" id="PF23320">
    <property type="entry name" value="Zn_SUZ12"/>
    <property type="match status" value="1"/>
</dbReference>
<keyword evidence="6" id="KW-0804">Transcription</keyword>
<dbReference type="PANTHER" id="PTHR22597:SF22">
    <property type="entry name" value="POLYCOMB GROUP PROTEIN EMBRYONIC FLOWER 2-RELATED"/>
    <property type="match status" value="1"/>
</dbReference>
<dbReference type="InterPro" id="IPR019135">
    <property type="entry name" value="Polycomb_protein_VEFS-Box"/>
</dbReference>
<feature type="domain" description="Polycomb protein VEFS-Box" evidence="8">
    <location>
        <begin position="479"/>
        <end position="598"/>
    </location>
</feature>
<accession>A0A5D2K2T5</accession>
<dbReference type="InterPro" id="IPR057540">
    <property type="entry name" value="Znf_SUZ12"/>
</dbReference>
<evidence type="ECO:0000256" key="6">
    <source>
        <dbReference type="ARBA" id="ARBA00023163"/>
    </source>
</evidence>
<dbReference type="Pfam" id="PF09733">
    <property type="entry name" value="VEFS-Box"/>
    <property type="match status" value="1"/>
</dbReference>
<feature type="compositionally biased region" description="Polar residues" evidence="7">
    <location>
        <begin position="434"/>
        <end position="454"/>
    </location>
</feature>
<evidence type="ECO:0000313" key="11">
    <source>
        <dbReference type="EMBL" id="TYH61468.1"/>
    </source>
</evidence>